<evidence type="ECO:0000256" key="1">
    <source>
        <dbReference type="SAM" id="SignalP"/>
    </source>
</evidence>
<evidence type="ECO:0000313" key="3">
    <source>
        <dbReference type="Proteomes" id="UP001215598"/>
    </source>
</evidence>
<accession>A0AAD7IJ09</accession>
<evidence type="ECO:0000313" key="2">
    <source>
        <dbReference type="EMBL" id="KAJ7744178.1"/>
    </source>
</evidence>
<feature type="chain" id="PRO_5042051128" evidence="1">
    <location>
        <begin position="21"/>
        <end position="193"/>
    </location>
</feature>
<reference evidence="2" key="1">
    <citation type="submission" date="2023-03" db="EMBL/GenBank/DDBJ databases">
        <title>Massive genome expansion in bonnet fungi (Mycena s.s.) driven by repeated elements and novel gene families across ecological guilds.</title>
        <authorList>
            <consortium name="Lawrence Berkeley National Laboratory"/>
            <person name="Harder C.B."/>
            <person name="Miyauchi S."/>
            <person name="Viragh M."/>
            <person name="Kuo A."/>
            <person name="Thoen E."/>
            <person name="Andreopoulos B."/>
            <person name="Lu D."/>
            <person name="Skrede I."/>
            <person name="Drula E."/>
            <person name="Henrissat B."/>
            <person name="Morin E."/>
            <person name="Kohler A."/>
            <person name="Barry K."/>
            <person name="LaButti K."/>
            <person name="Morin E."/>
            <person name="Salamov A."/>
            <person name="Lipzen A."/>
            <person name="Mereny Z."/>
            <person name="Hegedus B."/>
            <person name="Baldrian P."/>
            <person name="Stursova M."/>
            <person name="Weitz H."/>
            <person name="Taylor A."/>
            <person name="Grigoriev I.V."/>
            <person name="Nagy L.G."/>
            <person name="Martin F."/>
            <person name="Kauserud H."/>
        </authorList>
    </citation>
    <scope>NUCLEOTIDE SEQUENCE</scope>
    <source>
        <strain evidence="2">CBHHK182m</strain>
    </source>
</reference>
<feature type="signal peptide" evidence="1">
    <location>
        <begin position="1"/>
        <end position="20"/>
    </location>
</feature>
<protein>
    <submittedName>
        <fullName evidence="2">Uncharacterized protein</fullName>
    </submittedName>
</protein>
<proteinExistence type="predicted"/>
<comment type="caution">
    <text evidence="2">The sequence shown here is derived from an EMBL/GenBank/DDBJ whole genome shotgun (WGS) entry which is preliminary data.</text>
</comment>
<keyword evidence="3" id="KW-1185">Reference proteome</keyword>
<organism evidence="2 3">
    <name type="scientific">Mycena metata</name>
    <dbReference type="NCBI Taxonomy" id="1033252"/>
    <lineage>
        <taxon>Eukaryota</taxon>
        <taxon>Fungi</taxon>
        <taxon>Dikarya</taxon>
        <taxon>Basidiomycota</taxon>
        <taxon>Agaricomycotina</taxon>
        <taxon>Agaricomycetes</taxon>
        <taxon>Agaricomycetidae</taxon>
        <taxon>Agaricales</taxon>
        <taxon>Marasmiineae</taxon>
        <taxon>Mycenaceae</taxon>
        <taxon>Mycena</taxon>
    </lineage>
</organism>
<dbReference type="EMBL" id="JARKIB010000088">
    <property type="protein sequence ID" value="KAJ7744178.1"/>
    <property type="molecule type" value="Genomic_DNA"/>
</dbReference>
<keyword evidence="1" id="KW-0732">Signal</keyword>
<gene>
    <name evidence="2" type="ORF">B0H16DRAFT_1858184</name>
</gene>
<dbReference type="AlphaFoldDB" id="A0AAD7IJ09"/>
<dbReference type="Proteomes" id="UP001215598">
    <property type="component" value="Unassembled WGS sequence"/>
</dbReference>
<name>A0AAD7IJ09_9AGAR</name>
<sequence>MKSALLVAFASVLGLSVTASTVFPAACGPNANILSESSFTHKGAEVKLVTISCPGSDVRGRGTLGNPSKRQALSQCDALTNPCTGFECDLRADQPSLLDCNDLTIALDGLSDPILIPPSTGVVATLATCTYVYINTDTVEYSVCGSAFGTLGIDTTTHCFTSFTTSIGGICFSPETPGNDWVVQVVATVDSPE</sequence>